<dbReference type="SUPFAM" id="SSF46458">
    <property type="entry name" value="Globin-like"/>
    <property type="match status" value="1"/>
</dbReference>
<dbReference type="KEGG" id="sutt:SUTMEG_16810"/>
<evidence type="ECO:0000256" key="19">
    <source>
        <dbReference type="ARBA" id="ARBA00030024"/>
    </source>
</evidence>
<dbReference type="PRINTS" id="PR00410">
    <property type="entry name" value="PHEHYDRXLASE"/>
</dbReference>
<evidence type="ECO:0000256" key="9">
    <source>
        <dbReference type="ARBA" id="ARBA00022617"/>
    </source>
</evidence>
<comment type="function">
    <text evidence="18">Is involved in NO detoxification in an aerobic process, termed nitric oxide dioxygenase (NOD) reaction that utilizes O(2) and NAD(P)H to convert NO to nitrate, which protects the bacterium from various noxious nitrogen compounds. Therefore, plays a central role in the inducible response to nitrosative stress.</text>
</comment>
<dbReference type="Pfam" id="PF00970">
    <property type="entry name" value="FAD_binding_6"/>
    <property type="match status" value="1"/>
</dbReference>
<keyword evidence="14" id="KW-0521">NADP</keyword>
<dbReference type="Proteomes" id="UP000271003">
    <property type="component" value="Chromosome"/>
</dbReference>
<evidence type="ECO:0000256" key="10">
    <source>
        <dbReference type="ARBA" id="ARBA00022621"/>
    </source>
</evidence>
<dbReference type="PANTHER" id="PTHR43396">
    <property type="entry name" value="FLAVOHEMOPROTEIN"/>
    <property type="match status" value="1"/>
</dbReference>
<keyword evidence="15" id="KW-0560">Oxidoreductase</keyword>
<dbReference type="GO" id="GO:0019825">
    <property type="term" value="F:oxygen binding"/>
    <property type="evidence" value="ECO:0007669"/>
    <property type="project" value="InterPro"/>
</dbReference>
<evidence type="ECO:0000256" key="14">
    <source>
        <dbReference type="ARBA" id="ARBA00022857"/>
    </source>
</evidence>
<evidence type="ECO:0000256" key="5">
    <source>
        <dbReference type="ARBA" id="ARBA00012229"/>
    </source>
</evidence>
<dbReference type="InterPro" id="IPR000971">
    <property type="entry name" value="Globin"/>
</dbReference>
<keyword evidence="11" id="KW-0285">Flavoprotein</keyword>
<dbReference type="InterPro" id="IPR012292">
    <property type="entry name" value="Globin/Proto"/>
</dbReference>
<feature type="domain" description="Globin" evidence="25">
    <location>
        <begin position="1"/>
        <end position="138"/>
    </location>
</feature>
<evidence type="ECO:0000256" key="12">
    <source>
        <dbReference type="ARBA" id="ARBA00022723"/>
    </source>
</evidence>
<dbReference type="Pfam" id="PF00175">
    <property type="entry name" value="NAD_binding_1"/>
    <property type="match status" value="1"/>
</dbReference>
<keyword evidence="10 24" id="KW-0561">Oxygen transport</keyword>
<dbReference type="InterPro" id="IPR017938">
    <property type="entry name" value="Riboflavin_synthase-like_b-brl"/>
</dbReference>
<dbReference type="OrthoDB" id="9801223at2"/>
<dbReference type="GO" id="GO:0009636">
    <property type="term" value="P:response to toxic substance"/>
    <property type="evidence" value="ECO:0007669"/>
    <property type="project" value="UniProtKB-KW"/>
</dbReference>
<keyword evidence="12" id="KW-0479">Metal-binding</keyword>
<evidence type="ECO:0000256" key="24">
    <source>
        <dbReference type="RuleBase" id="RU000356"/>
    </source>
</evidence>
<evidence type="ECO:0000256" key="11">
    <source>
        <dbReference type="ARBA" id="ARBA00022630"/>
    </source>
</evidence>
<dbReference type="GO" id="GO:0020037">
    <property type="term" value="F:heme binding"/>
    <property type="evidence" value="ECO:0007669"/>
    <property type="project" value="InterPro"/>
</dbReference>
<dbReference type="InterPro" id="IPR009050">
    <property type="entry name" value="Globin-like_sf"/>
</dbReference>
<gene>
    <name evidence="27" type="primary">fhp</name>
    <name evidence="27" type="ORF">SUTMEG_16810</name>
</gene>
<evidence type="ECO:0000256" key="22">
    <source>
        <dbReference type="ARBA" id="ARBA00048649"/>
    </source>
</evidence>
<evidence type="ECO:0000256" key="2">
    <source>
        <dbReference type="ARBA" id="ARBA00001974"/>
    </source>
</evidence>
<dbReference type="FunFam" id="3.40.50.80:FF:000010">
    <property type="entry name" value="Flavohemoprotein"/>
    <property type="match status" value="1"/>
</dbReference>
<evidence type="ECO:0000256" key="4">
    <source>
        <dbReference type="ARBA" id="ARBA00008414"/>
    </source>
</evidence>
<name>A0A2Z6ICX5_9BURK</name>
<dbReference type="SUPFAM" id="SSF63380">
    <property type="entry name" value="Riboflavin synthase domain-like"/>
    <property type="match status" value="1"/>
</dbReference>
<dbReference type="InterPro" id="IPR008333">
    <property type="entry name" value="Cbr1-like_FAD-bd_dom"/>
</dbReference>
<dbReference type="InterPro" id="IPR017927">
    <property type="entry name" value="FAD-bd_FR_type"/>
</dbReference>
<comment type="catalytic activity">
    <reaction evidence="22">
        <text>2 nitric oxide + NADH + 2 O2 = 2 nitrate + NAD(+) + H(+)</text>
        <dbReference type="Rhea" id="RHEA:19469"/>
        <dbReference type="ChEBI" id="CHEBI:15378"/>
        <dbReference type="ChEBI" id="CHEBI:15379"/>
        <dbReference type="ChEBI" id="CHEBI:16480"/>
        <dbReference type="ChEBI" id="CHEBI:17632"/>
        <dbReference type="ChEBI" id="CHEBI:57540"/>
        <dbReference type="ChEBI" id="CHEBI:57945"/>
        <dbReference type="EC" id="1.14.12.17"/>
    </reaction>
</comment>
<dbReference type="InterPro" id="IPR039261">
    <property type="entry name" value="FNR_nucleotide-bd"/>
</dbReference>
<accession>A0A2Z6ICX5</accession>
<evidence type="ECO:0000313" key="28">
    <source>
        <dbReference type="Proteomes" id="UP000271003"/>
    </source>
</evidence>
<dbReference type="GO" id="GO:0046872">
    <property type="term" value="F:metal ion binding"/>
    <property type="evidence" value="ECO:0007669"/>
    <property type="project" value="UniProtKB-KW"/>
</dbReference>
<protein>
    <recommendedName>
        <fullName evidence="6">Flavohemoprotein</fullName>
        <ecNumber evidence="5">1.14.12.17</ecNumber>
    </recommendedName>
    <alternativeName>
        <fullName evidence="20">Flavohemoglobin</fullName>
    </alternativeName>
    <alternativeName>
        <fullName evidence="19">Hemoglobin-like protein</fullName>
    </alternativeName>
    <alternativeName>
        <fullName evidence="21">Nitric oxide dioxygenase</fullName>
    </alternativeName>
</protein>
<keyword evidence="8" id="KW-0216">Detoxification</keyword>
<evidence type="ECO:0000256" key="23">
    <source>
        <dbReference type="ARBA" id="ARBA00049433"/>
    </source>
</evidence>
<evidence type="ECO:0000256" key="16">
    <source>
        <dbReference type="ARBA" id="ARBA00023004"/>
    </source>
</evidence>
<dbReference type="PANTHER" id="PTHR43396:SF3">
    <property type="entry name" value="FLAVOHEMOPROTEIN"/>
    <property type="match status" value="1"/>
</dbReference>
<comment type="cofactor">
    <cofactor evidence="1">
        <name>heme b</name>
        <dbReference type="ChEBI" id="CHEBI:60344"/>
    </cofactor>
</comment>
<evidence type="ECO:0000256" key="3">
    <source>
        <dbReference type="ARBA" id="ARBA00006401"/>
    </source>
</evidence>
<dbReference type="SUPFAM" id="SSF52343">
    <property type="entry name" value="Ferredoxin reductase-like, C-terminal NADP-linked domain"/>
    <property type="match status" value="1"/>
</dbReference>
<organism evidence="27 28">
    <name type="scientific">Sutterella megalosphaeroides</name>
    <dbReference type="NCBI Taxonomy" id="2494234"/>
    <lineage>
        <taxon>Bacteria</taxon>
        <taxon>Pseudomonadati</taxon>
        <taxon>Pseudomonadota</taxon>
        <taxon>Betaproteobacteria</taxon>
        <taxon>Burkholderiales</taxon>
        <taxon>Sutterellaceae</taxon>
        <taxon>Sutterella</taxon>
    </lineage>
</organism>
<evidence type="ECO:0000313" key="27">
    <source>
        <dbReference type="EMBL" id="BBF23790.1"/>
    </source>
</evidence>
<dbReference type="Gene3D" id="3.40.50.80">
    <property type="entry name" value="Nucleotide-binding domain of ferredoxin-NADP reductase (FNR) module"/>
    <property type="match status" value="1"/>
</dbReference>
<evidence type="ECO:0000256" key="20">
    <source>
        <dbReference type="ARBA" id="ARBA00030929"/>
    </source>
</evidence>
<dbReference type="InterPro" id="IPR018247">
    <property type="entry name" value="EF_Hand_1_Ca_BS"/>
</dbReference>
<dbReference type="Gene3D" id="1.10.490.10">
    <property type="entry name" value="Globins"/>
    <property type="match status" value="1"/>
</dbReference>
<dbReference type="Pfam" id="PF00042">
    <property type="entry name" value="Globin"/>
    <property type="match status" value="1"/>
</dbReference>
<dbReference type="FunFam" id="2.40.30.10:FF:000034">
    <property type="entry name" value="Flavohemoprotein"/>
    <property type="match status" value="1"/>
</dbReference>
<comment type="cofactor">
    <cofactor evidence="2">
        <name>FAD</name>
        <dbReference type="ChEBI" id="CHEBI:57692"/>
    </cofactor>
</comment>
<evidence type="ECO:0000256" key="13">
    <source>
        <dbReference type="ARBA" id="ARBA00022827"/>
    </source>
</evidence>
<dbReference type="CDD" id="cd06184">
    <property type="entry name" value="flavohem_like_fad_nad_binding"/>
    <property type="match status" value="1"/>
</dbReference>
<dbReference type="GO" id="GO:0071949">
    <property type="term" value="F:FAD binding"/>
    <property type="evidence" value="ECO:0007669"/>
    <property type="project" value="TreeGrafter"/>
</dbReference>
<evidence type="ECO:0000256" key="8">
    <source>
        <dbReference type="ARBA" id="ARBA00022575"/>
    </source>
</evidence>
<evidence type="ECO:0000256" key="7">
    <source>
        <dbReference type="ARBA" id="ARBA00022448"/>
    </source>
</evidence>
<dbReference type="CDD" id="cd14779">
    <property type="entry name" value="FHP_Ae-globin-like"/>
    <property type="match status" value="1"/>
</dbReference>
<dbReference type="NCBIfam" id="NF009805">
    <property type="entry name" value="PRK13289.1"/>
    <property type="match status" value="1"/>
</dbReference>
<keyword evidence="17" id="KW-0520">NAD</keyword>
<dbReference type="GO" id="GO:0071500">
    <property type="term" value="P:cellular response to nitrosative stress"/>
    <property type="evidence" value="ECO:0007669"/>
    <property type="project" value="TreeGrafter"/>
</dbReference>
<dbReference type="PROSITE" id="PS01033">
    <property type="entry name" value="GLOBIN"/>
    <property type="match status" value="1"/>
</dbReference>
<dbReference type="Gene3D" id="2.40.30.10">
    <property type="entry name" value="Translation factors"/>
    <property type="match status" value="1"/>
</dbReference>
<dbReference type="FunFam" id="1.10.490.10:FF:000003">
    <property type="entry name" value="Flavohemoprotein"/>
    <property type="match status" value="1"/>
</dbReference>
<dbReference type="PROSITE" id="PS00018">
    <property type="entry name" value="EF_HAND_1"/>
    <property type="match status" value="1"/>
</dbReference>
<evidence type="ECO:0000256" key="15">
    <source>
        <dbReference type="ARBA" id="ARBA00023002"/>
    </source>
</evidence>
<feature type="domain" description="FAD-binding FR-type" evidence="26">
    <location>
        <begin position="152"/>
        <end position="262"/>
    </location>
</feature>
<evidence type="ECO:0000256" key="17">
    <source>
        <dbReference type="ARBA" id="ARBA00023027"/>
    </source>
</evidence>
<dbReference type="PROSITE" id="PS51384">
    <property type="entry name" value="FAD_FR"/>
    <property type="match status" value="1"/>
</dbReference>
<comment type="catalytic activity">
    <reaction evidence="23">
        <text>2 nitric oxide + NADPH + 2 O2 = 2 nitrate + NADP(+) + H(+)</text>
        <dbReference type="Rhea" id="RHEA:19465"/>
        <dbReference type="ChEBI" id="CHEBI:15378"/>
        <dbReference type="ChEBI" id="CHEBI:15379"/>
        <dbReference type="ChEBI" id="CHEBI:16480"/>
        <dbReference type="ChEBI" id="CHEBI:17632"/>
        <dbReference type="ChEBI" id="CHEBI:57783"/>
        <dbReference type="ChEBI" id="CHEBI:58349"/>
        <dbReference type="EC" id="1.14.12.17"/>
    </reaction>
</comment>
<evidence type="ECO:0000256" key="18">
    <source>
        <dbReference type="ARBA" id="ARBA00025094"/>
    </source>
</evidence>
<keyword evidence="9 24" id="KW-0349">Heme</keyword>
<evidence type="ECO:0000259" key="26">
    <source>
        <dbReference type="PROSITE" id="PS51384"/>
    </source>
</evidence>
<evidence type="ECO:0000256" key="21">
    <source>
        <dbReference type="ARBA" id="ARBA00033187"/>
    </source>
</evidence>
<evidence type="ECO:0000256" key="1">
    <source>
        <dbReference type="ARBA" id="ARBA00001970"/>
    </source>
</evidence>
<evidence type="ECO:0000256" key="6">
    <source>
        <dbReference type="ARBA" id="ARBA00014637"/>
    </source>
</evidence>
<dbReference type="EMBL" id="AP018786">
    <property type="protein sequence ID" value="BBF23790.1"/>
    <property type="molecule type" value="Genomic_DNA"/>
</dbReference>
<evidence type="ECO:0000259" key="25">
    <source>
        <dbReference type="PROSITE" id="PS01033"/>
    </source>
</evidence>
<keyword evidence="16" id="KW-0408">Iron</keyword>
<keyword evidence="7 24" id="KW-0813">Transport</keyword>
<keyword evidence="13" id="KW-0274">FAD</keyword>
<reference evidence="27 28" key="1">
    <citation type="journal article" date="2018" name="Int. J. Syst. Evol. Microbiol.">
        <title>Mesosutterella multiformis gen. nov., sp. nov., a member of the family Sutterellaceae and Sutterella megalosphaeroides sp. nov., isolated from human faeces.</title>
        <authorList>
            <person name="Sakamoto M."/>
            <person name="Ikeyama N."/>
            <person name="Kunihiro T."/>
            <person name="Iino T."/>
            <person name="Yuki M."/>
            <person name="Ohkuma M."/>
        </authorList>
    </citation>
    <scope>NUCLEOTIDE SEQUENCE [LARGE SCALE GENOMIC DNA]</scope>
    <source>
        <strain evidence="27 28">6FBBBH3</strain>
    </source>
</reference>
<dbReference type="GO" id="GO:0008941">
    <property type="term" value="F:nitric oxide dioxygenase NAD(P)H activity"/>
    <property type="evidence" value="ECO:0007669"/>
    <property type="project" value="UniProtKB-EC"/>
</dbReference>
<comment type="similarity">
    <text evidence="4">Belongs to the globin family. Two-domain flavohemoproteins subfamily.</text>
</comment>
<keyword evidence="28" id="KW-1185">Reference proteome</keyword>
<sequence>MLTANQIALIKASVPFLEEHGLELTTHFYRRMLEGNPELKSVFNQAHQMKGEQQMSLAVAVLAYAKNIENPAVLAGAVRRIAQKHCTIGIRPEQYAIVGRHLIASLGELLGEAATPELVDAWTAAYQQLADLLIATEQKIYDEQANVEGGWSSWRPMRVANRVEECRDVVSFYLEPADGGPLPAYAPGQYVSVRTFVKELGLVQPRQYTISQASGTGFIRITVKRIAGDTTPEGRMSNHLHKYLKTGDVIDVSAPTGDFTIDVKAEHPVVFIAAGIGITPMVPMIETLATENPLREVHFIYSTQNSETYPLRAEVERAVSGMPNAASAVFFTKPLEKDRIGVDYNAEGRISVDELRNFCQNPDADFYLCGPIPFMKSIAEALRSIGIIAPRIHSEAFGTGDWE</sequence>
<dbReference type="AlphaFoldDB" id="A0A2Z6ICX5"/>
<dbReference type="InterPro" id="IPR001433">
    <property type="entry name" value="OxRdtase_FAD/NAD-bd"/>
</dbReference>
<proteinExistence type="inferred from homology"/>
<dbReference type="GO" id="GO:0005344">
    <property type="term" value="F:oxygen carrier activity"/>
    <property type="evidence" value="ECO:0007669"/>
    <property type="project" value="UniProtKB-KW"/>
</dbReference>
<dbReference type="EC" id="1.14.12.17" evidence="5"/>
<comment type="similarity">
    <text evidence="3">In the C-terminal section; belongs to the flavoprotein pyridine nucleotide cytochrome reductase family.</text>
</comment>
<dbReference type="GO" id="GO:0046210">
    <property type="term" value="P:nitric oxide catabolic process"/>
    <property type="evidence" value="ECO:0007669"/>
    <property type="project" value="TreeGrafter"/>
</dbReference>